<name>A0A067SHL8_GALM3</name>
<protein>
    <recommendedName>
        <fullName evidence="3">F-box domain-containing protein</fullName>
    </recommendedName>
</protein>
<reference evidence="2" key="1">
    <citation type="journal article" date="2014" name="Proc. Natl. Acad. Sci. U.S.A.">
        <title>Extensive sampling of basidiomycete genomes demonstrates inadequacy of the white-rot/brown-rot paradigm for wood decay fungi.</title>
        <authorList>
            <person name="Riley R."/>
            <person name="Salamov A.A."/>
            <person name="Brown D.W."/>
            <person name="Nagy L.G."/>
            <person name="Floudas D."/>
            <person name="Held B.W."/>
            <person name="Levasseur A."/>
            <person name="Lombard V."/>
            <person name="Morin E."/>
            <person name="Otillar R."/>
            <person name="Lindquist E.A."/>
            <person name="Sun H."/>
            <person name="LaButti K.M."/>
            <person name="Schmutz J."/>
            <person name="Jabbour D."/>
            <person name="Luo H."/>
            <person name="Baker S.E."/>
            <person name="Pisabarro A.G."/>
            <person name="Walton J.D."/>
            <person name="Blanchette R.A."/>
            <person name="Henrissat B."/>
            <person name="Martin F."/>
            <person name="Cullen D."/>
            <person name="Hibbett D.S."/>
            <person name="Grigoriev I.V."/>
        </authorList>
    </citation>
    <scope>NUCLEOTIDE SEQUENCE [LARGE SCALE GENOMIC DNA]</scope>
    <source>
        <strain evidence="2">CBS 339.88</strain>
    </source>
</reference>
<dbReference type="HOGENOM" id="CLU_983676_0_0_1"/>
<accession>A0A067SHL8</accession>
<organism evidence="1 2">
    <name type="scientific">Galerina marginata (strain CBS 339.88)</name>
    <dbReference type="NCBI Taxonomy" id="685588"/>
    <lineage>
        <taxon>Eukaryota</taxon>
        <taxon>Fungi</taxon>
        <taxon>Dikarya</taxon>
        <taxon>Basidiomycota</taxon>
        <taxon>Agaricomycotina</taxon>
        <taxon>Agaricomycetes</taxon>
        <taxon>Agaricomycetidae</taxon>
        <taxon>Agaricales</taxon>
        <taxon>Agaricineae</taxon>
        <taxon>Strophariaceae</taxon>
        <taxon>Galerina</taxon>
    </lineage>
</organism>
<keyword evidence="2" id="KW-1185">Reference proteome</keyword>
<evidence type="ECO:0008006" key="3">
    <source>
        <dbReference type="Google" id="ProtNLM"/>
    </source>
</evidence>
<sequence length="283" mass="32798">MASSAVYLPTEIIELVIDELDIDGYSDDAKSSRAALRSCLFVSQQFHQRARSHLFCNIVLHEVKGRKKSFRNRLILLRQLLTTSINDHYPGIASNIRKLDISVSFEDEEEEDFDDETEHLIGEEHLIVRVIAKHFPPILKVIRQDAYRLEHLAIEHRSDLIACDWDFLPSDLRGLLSIPTISRLELRNFVEVPNNLFDCIHVTHLTVEKVYPMDDELGFDESNPALPLHKEFTFGPLEFLETDQIFPLQWIIDISPHQSSDTTKTKLLKKIKPIWQKIYTSIL</sequence>
<dbReference type="Proteomes" id="UP000027222">
    <property type="component" value="Unassembled WGS sequence"/>
</dbReference>
<proteinExistence type="predicted"/>
<gene>
    <name evidence="1" type="ORF">GALMADRAFT_884077</name>
</gene>
<dbReference type="OrthoDB" id="2977329at2759"/>
<evidence type="ECO:0000313" key="2">
    <source>
        <dbReference type="Proteomes" id="UP000027222"/>
    </source>
</evidence>
<dbReference type="AlphaFoldDB" id="A0A067SHL8"/>
<dbReference type="EMBL" id="KL142397">
    <property type="protein sequence ID" value="KDR70396.1"/>
    <property type="molecule type" value="Genomic_DNA"/>
</dbReference>
<evidence type="ECO:0000313" key="1">
    <source>
        <dbReference type="EMBL" id="KDR70396.1"/>
    </source>
</evidence>